<dbReference type="GO" id="GO:0006559">
    <property type="term" value="P:L-phenylalanine catabolic process"/>
    <property type="evidence" value="ECO:0007669"/>
    <property type="project" value="TreeGrafter"/>
</dbReference>
<keyword evidence="3" id="KW-0808">Transferase</keyword>
<dbReference type="Gene3D" id="3.40.30.10">
    <property type="entry name" value="Glutaredoxin"/>
    <property type="match status" value="1"/>
</dbReference>
<reference evidence="3 4" key="1">
    <citation type="submission" date="2018-03" db="EMBL/GenBank/DDBJ databases">
        <title>Draft Genome Sequences of the Obligatory Marine Myxobacteria Enhygromyxa salina SWB007.</title>
        <authorList>
            <person name="Poehlein A."/>
            <person name="Moghaddam J.A."/>
            <person name="Harms H."/>
            <person name="Alanjari M."/>
            <person name="Koenig G.M."/>
            <person name="Daniel R."/>
            <person name="Schaeberle T.F."/>
        </authorList>
    </citation>
    <scope>NUCLEOTIDE SEQUENCE [LARGE SCALE GENOMIC DNA]</scope>
    <source>
        <strain evidence="3 4">SWB007</strain>
    </source>
</reference>
<dbReference type="Pfam" id="PF13417">
    <property type="entry name" value="GST_N_3"/>
    <property type="match status" value="1"/>
</dbReference>
<protein>
    <submittedName>
        <fullName evidence="3">Glutathione S-transferase</fullName>
        <ecNumber evidence="3">2.5.1.18</ecNumber>
    </submittedName>
</protein>
<name>A0A2S9YKD3_9BACT</name>
<dbReference type="RefSeq" id="WP_106091384.1">
    <property type="nucleotide sequence ID" value="NZ_PVNL01000092.1"/>
</dbReference>
<dbReference type="CDD" id="cd00299">
    <property type="entry name" value="GST_C_family"/>
    <property type="match status" value="1"/>
</dbReference>
<gene>
    <name evidence="3" type="ORF">ENSA7_44510</name>
</gene>
<dbReference type="InterPro" id="IPR036282">
    <property type="entry name" value="Glutathione-S-Trfase_C_sf"/>
</dbReference>
<dbReference type="PANTHER" id="PTHR42673">
    <property type="entry name" value="MALEYLACETOACETATE ISOMERASE"/>
    <property type="match status" value="1"/>
</dbReference>
<evidence type="ECO:0000259" key="2">
    <source>
        <dbReference type="PROSITE" id="PS50405"/>
    </source>
</evidence>
<evidence type="ECO:0000313" key="4">
    <source>
        <dbReference type="Proteomes" id="UP000238823"/>
    </source>
</evidence>
<evidence type="ECO:0000259" key="1">
    <source>
        <dbReference type="PROSITE" id="PS50404"/>
    </source>
</evidence>
<dbReference type="EC" id="2.5.1.18" evidence="3"/>
<dbReference type="InterPro" id="IPR010987">
    <property type="entry name" value="Glutathione-S-Trfase_C-like"/>
</dbReference>
<feature type="domain" description="GST C-terminal" evidence="2">
    <location>
        <begin position="86"/>
        <end position="211"/>
    </location>
</feature>
<feature type="domain" description="GST N-terminal" evidence="1">
    <location>
        <begin position="2"/>
        <end position="81"/>
    </location>
</feature>
<dbReference type="Pfam" id="PF00043">
    <property type="entry name" value="GST_C"/>
    <property type="match status" value="1"/>
</dbReference>
<dbReference type="PANTHER" id="PTHR42673:SF4">
    <property type="entry name" value="MALEYLACETOACETATE ISOMERASE"/>
    <property type="match status" value="1"/>
</dbReference>
<organism evidence="3 4">
    <name type="scientific">Enhygromyxa salina</name>
    <dbReference type="NCBI Taxonomy" id="215803"/>
    <lineage>
        <taxon>Bacteria</taxon>
        <taxon>Pseudomonadati</taxon>
        <taxon>Myxococcota</taxon>
        <taxon>Polyangia</taxon>
        <taxon>Nannocystales</taxon>
        <taxon>Nannocystaceae</taxon>
        <taxon>Enhygromyxa</taxon>
    </lineage>
</organism>
<dbReference type="OrthoDB" id="9782992at2"/>
<evidence type="ECO:0000313" key="3">
    <source>
        <dbReference type="EMBL" id="PRQ05561.1"/>
    </source>
</evidence>
<dbReference type="Gene3D" id="1.20.1050.10">
    <property type="match status" value="1"/>
</dbReference>
<dbReference type="GO" id="GO:0006749">
    <property type="term" value="P:glutathione metabolic process"/>
    <property type="evidence" value="ECO:0007669"/>
    <property type="project" value="TreeGrafter"/>
</dbReference>
<dbReference type="InterPro" id="IPR040079">
    <property type="entry name" value="Glutathione_S-Trfase"/>
</dbReference>
<dbReference type="InterPro" id="IPR004046">
    <property type="entry name" value="GST_C"/>
</dbReference>
<dbReference type="GO" id="GO:0016034">
    <property type="term" value="F:maleylacetoacetate isomerase activity"/>
    <property type="evidence" value="ECO:0007669"/>
    <property type="project" value="TreeGrafter"/>
</dbReference>
<dbReference type="PROSITE" id="PS50405">
    <property type="entry name" value="GST_CTER"/>
    <property type="match status" value="1"/>
</dbReference>
<sequence length="211" mass="22814">MTKPKITGFPQSTFVWTARAAFNIKGVDHDFEPIGPPQSKTPEYLARHPWGKVPVLDHGDVALYETTAICSYVDTAFEGTSLQPSEPAELARMHQVVSIANCYLYPPAVLRYALQFIFPSGPDGTPNRAVIDKALPEIGKTLGVLEAELGDGEWFAGGQLTIADLFVGPLVAVVGMFPEGKQLLADQPKLGRLLGRLMDQPGFRDAAPKPG</sequence>
<comment type="caution">
    <text evidence="3">The sequence shown here is derived from an EMBL/GenBank/DDBJ whole genome shotgun (WGS) entry which is preliminary data.</text>
</comment>
<dbReference type="SFLD" id="SFLDG00358">
    <property type="entry name" value="Main_(cytGST)"/>
    <property type="match status" value="1"/>
</dbReference>
<dbReference type="SFLD" id="SFLDS00019">
    <property type="entry name" value="Glutathione_Transferase_(cytos"/>
    <property type="match status" value="1"/>
</dbReference>
<dbReference type="SUPFAM" id="SSF52833">
    <property type="entry name" value="Thioredoxin-like"/>
    <property type="match status" value="1"/>
</dbReference>
<dbReference type="AlphaFoldDB" id="A0A2S9YKD3"/>
<dbReference type="InterPro" id="IPR036249">
    <property type="entry name" value="Thioredoxin-like_sf"/>
</dbReference>
<dbReference type="SUPFAM" id="SSF47616">
    <property type="entry name" value="GST C-terminal domain-like"/>
    <property type="match status" value="1"/>
</dbReference>
<dbReference type="Proteomes" id="UP000238823">
    <property type="component" value="Unassembled WGS sequence"/>
</dbReference>
<accession>A0A2S9YKD3</accession>
<dbReference type="InterPro" id="IPR004045">
    <property type="entry name" value="Glutathione_S-Trfase_N"/>
</dbReference>
<proteinExistence type="predicted"/>
<dbReference type="PROSITE" id="PS50404">
    <property type="entry name" value="GST_NTER"/>
    <property type="match status" value="1"/>
</dbReference>
<dbReference type="EMBL" id="PVNL01000092">
    <property type="protein sequence ID" value="PRQ05561.1"/>
    <property type="molecule type" value="Genomic_DNA"/>
</dbReference>
<dbReference type="GO" id="GO:0004364">
    <property type="term" value="F:glutathione transferase activity"/>
    <property type="evidence" value="ECO:0007669"/>
    <property type="project" value="UniProtKB-EC"/>
</dbReference>